<proteinExistence type="predicted"/>
<dbReference type="AlphaFoldDB" id="A0A6M3J900"/>
<accession>A0A6M3J900</accession>
<dbReference type="EMBL" id="MT142321">
    <property type="protein sequence ID" value="QJA78132.1"/>
    <property type="molecule type" value="Genomic_DNA"/>
</dbReference>
<evidence type="ECO:0000313" key="2">
    <source>
        <dbReference type="EMBL" id="QJA78132.1"/>
    </source>
</evidence>
<name>A0A6M3J900_9ZZZZ</name>
<reference evidence="1" key="1">
    <citation type="submission" date="2020-03" db="EMBL/GenBank/DDBJ databases">
        <title>The deep terrestrial virosphere.</title>
        <authorList>
            <person name="Holmfeldt K."/>
            <person name="Nilsson E."/>
            <person name="Simone D."/>
            <person name="Lopez-Fernandez M."/>
            <person name="Wu X."/>
            <person name="de Brujin I."/>
            <person name="Lundin D."/>
            <person name="Andersson A."/>
            <person name="Bertilsson S."/>
            <person name="Dopson M."/>
        </authorList>
    </citation>
    <scope>NUCLEOTIDE SEQUENCE</scope>
    <source>
        <strain evidence="2">MM415A01130</strain>
        <strain evidence="1">MM415B00340</strain>
    </source>
</reference>
<evidence type="ECO:0000313" key="1">
    <source>
        <dbReference type="EMBL" id="QJA66629.1"/>
    </source>
</evidence>
<sequence>MALITVTAETVKKEEGKPDVKLGPASVNYDFGDSAADAVAKHTPEVVFSNYRANAVITIQSWIRSKLKAGKAQAEITALFAGYKIGVASAKGIDVEAAFMAKWSTMSDEDKKKKLLELKAS</sequence>
<dbReference type="EMBL" id="MT141558">
    <property type="protein sequence ID" value="QJA66629.1"/>
    <property type="molecule type" value="Genomic_DNA"/>
</dbReference>
<protein>
    <submittedName>
        <fullName evidence="1">Uncharacterized protein</fullName>
    </submittedName>
</protein>
<organism evidence="1">
    <name type="scientific">viral metagenome</name>
    <dbReference type="NCBI Taxonomy" id="1070528"/>
    <lineage>
        <taxon>unclassified sequences</taxon>
        <taxon>metagenomes</taxon>
        <taxon>organismal metagenomes</taxon>
    </lineage>
</organism>
<gene>
    <name evidence="2" type="ORF">MM415A01130_0024</name>
    <name evidence="1" type="ORF">MM415B00340_0013</name>
</gene>